<evidence type="ECO:0000313" key="4">
    <source>
        <dbReference type="EMBL" id="GAX92026.1"/>
    </source>
</evidence>
<proteinExistence type="predicted"/>
<evidence type="ECO:0000259" key="3">
    <source>
        <dbReference type="PROSITE" id="PS51677"/>
    </source>
</evidence>
<comment type="caution">
    <text evidence="4">The sequence shown here is derived from an EMBL/GenBank/DDBJ whole genome shotgun (WGS) entry which is preliminary data.</text>
</comment>
<dbReference type="PROSITE" id="PS51677">
    <property type="entry name" value="NODB"/>
    <property type="match status" value="1"/>
</dbReference>
<dbReference type="GO" id="GO:0016810">
    <property type="term" value="F:hydrolase activity, acting on carbon-nitrogen (but not peptide) bonds"/>
    <property type="evidence" value="ECO:0007669"/>
    <property type="project" value="InterPro"/>
</dbReference>
<dbReference type="EMBL" id="BDUF01000121">
    <property type="protein sequence ID" value="GAX92026.1"/>
    <property type="molecule type" value="Genomic_DNA"/>
</dbReference>
<dbReference type="PANTHER" id="PTHR34216">
    <property type="match status" value="1"/>
</dbReference>
<dbReference type="Gene3D" id="3.20.20.370">
    <property type="entry name" value="Glycoside hydrolase/deacetylase"/>
    <property type="match status" value="1"/>
</dbReference>
<dbReference type="InterPro" id="IPR051398">
    <property type="entry name" value="Polysacch_Deacetylase"/>
</dbReference>
<evidence type="ECO:0000313" key="5">
    <source>
        <dbReference type="Proteomes" id="UP000217785"/>
    </source>
</evidence>
<dbReference type="PROSITE" id="PS51257">
    <property type="entry name" value="PROKAR_LIPOPROTEIN"/>
    <property type="match status" value="1"/>
</dbReference>
<dbReference type="Pfam" id="PF01522">
    <property type="entry name" value="Polysacc_deac_1"/>
    <property type="match status" value="1"/>
</dbReference>
<dbReference type="Proteomes" id="UP000217785">
    <property type="component" value="Unassembled WGS sequence"/>
</dbReference>
<accession>A0A292YS79</accession>
<dbReference type="CDD" id="cd10918">
    <property type="entry name" value="CE4_NodB_like_5s_6s"/>
    <property type="match status" value="1"/>
</dbReference>
<comment type="subcellular location">
    <subcellularLocation>
        <location evidence="1">Secreted</location>
    </subcellularLocation>
</comment>
<sequence>MPRVLLMLTMLCLGLLMVGCQSVFSGDSPAGASEQLPIPIYYEDKVLVLTYHHIDPAELDFTISPDRFVTHLEALKKHNYNVVSMEDYRQYVTKGASLPPNAVVITFDDGYESFYRYAYPALKKMGYPATNFIVVKSTDVLNPKALPHLTWDQMREMKQNGMSFYNHTYDQHRHENTNAGGNPRAMLANPLFLVDKNRPETHEEYKARIRQDLALAEKRLDEELGDQPNLLAFPYGQYNDTVLEVGKELGIDLFFLYLQEGINDRDDTLVARVNAGQAGLSAEDLLAKLKRYHDR</sequence>
<evidence type="ECO:0000256" key="2">
    <source>
        <dbReference type="ARBA" id="ARBA00022729"/>
    </source>
</evidence>
<gene>
    <name evidence="4" type="ORF">EFBL_3717</name>
</gene>
<dbReference type="InterPro" id="IPR011330">
    <property type="entry name" value="Glyco_hydro/deAcase_b/a-brl"/>
</dbReference>
<feature type="domain" description="NodB homology" evidence="3">
    <location>
        <begin position="101"/>
        <end position="295"/>
    </location>
</feature>
<name>A0A292YS79_9BACL</name>
<keyword evidence="2" id="KW-0732">Signal</keyword>
<dbReference type="InterPro" id="IPR002509">
    <property type="entry name" value="NODB_dom"/>
</dbReference>
<keyword evidence="5" id="KW-1185">Reference proteome</keyword>
<organism evidence="4 5">
    <name type="scientific">Effusibacillus lacus</name>
    <dbReference type="NCBI Taxonomy" id="1348429"/>
    <lineage>
        <taxon>Bacteria</taxon>
        <taxon>Bacillati</taxon>
        <taxon>Bacillota</taxon>
        <taxon>Bacilli</taxon>
        <taxon>Bacillales</taxon>
        <taxon>Alicyclobacillaceae</taxon>
        <taxon>Effusibacillus</taxon>
    </lineage>
</organism>
<dbReference type="GO" id="GO:0005576">
    <property type="term" value="C:extracellular region"/>
    <property type="evidence" value="ECO:0007669"/>
    <property type="project" value="UniProtKB-SubCell"/>
</dbReference>
<dbReference type="AlphaFoldDB" id="A0A292YS79"/>
<evidence type="ECO:0000256" key="1">
    <source>
        <dbReference type="ARBA" id="ARBA00004613"/>
    </source>
</evidence>
<dbReference type="SUPFAM" id="SSF88713">
    <property type="entry name" value="Glycoside hydrolase/deacetylase"/>
    <property type="match status" value="1"/>
</dbReference>
<protein>
    <recommendedName>
        <fullName evidence="3">NodB homology domain-containing protein</fullName>
    </recommendedName>
</protein>
<dbReference type="RefSeq" id="WP_165912606.1">
    <property type="nucleotide sequence ID" value="NZ_BDUF01000121.1"/>
</dbReference>
<reference evidence="5" key="1">
    <citation type="submission" date="2017-07" db="EMBL/GenBank/DDBJ databases">
        <title>Draft genome sequence of Effusibacillus lacus strain skLN1.</title>
        <authorList>
            <person name="Watanabe M."/>
            <person name="Kojima H."/>
            <person name="Fukui M."/>
        </authorList>
    </citation>
    <scope>NUCLEOTIDE SEQUENCE [LARGE SCALE GENOMIC DNA]</scope>
    <source>
        <strain evidence="5">skLN1</strain>
    </source>
</reference>
<dbReference type="PANTHER" id="PTHR34216:SF3">
    <property type="entry name" value="POLY-BETA-1,6-N-ACETYL-D-GLUCOSAMINE N-DEACETYLASE"/>
    <property type="match status" value="1"/>
</dbReference>
<dbReference type="GO" id="GO:0005975">
    <property type="term" value="P:carbohydrate metabolic process"/>
    <property type="evidence" value="ECO:0007669"/>
    <property type="project" value="InterPro"/>
</dbReference>